<organism evidence="1 2">
    <name type="scientific">Trifolium pratense</name>
    <name type="common">Red clover</name>
    <dbReference type="NCBI Taxonomy" id="57577"/>
    <lineage>
        <taxon>Eukaryota</taxon>
        <taxon>Viridiplantae</taxon>
        <taxon>Streptophyta</taxon>
        <taxon>Embryophyta</taxon>
        <taxon>Tracheophyta</taxon>
        <taxon>Spermatophyta</taxon>
        <taxon>Magnoliopsida</taxon>
        <taxon>eudicotyledons</taxon>
        <taxon>Gunneridae</taxon>
        <taxon>Pentapetalae</taxon>
        <taxon>rosids</taxon>
        <taxon>fabids</taxon>
        <taxon>Fabales</taxon>
        <taxon>Fabaceae</taxon>
        <taxon>Papilionoideae</taxon>
        <taxon>50 kb inversion clade</taxon>
        <taxon>NPAAA clade</taxon>
        <taxon>Hologalegina</taxon>
        <taxon>IRL clade</taxon>
        <taxon>Trifolieae</taxon>
        <taxon>Trifolium</taxon>
    </lineage>
</organism>
<keyword evidence="2" id="KW-1185">Reference proteome</keyword>
<accession>A0ACB0LWI9</accession>
<gene>
    <name evidence="1" type="ORF">MILVUS5_LOCUS36428</name>
</gene>
<evidence type="ECO:0000313" key="2">
    <source>
        <dbReference type="Proteomes" id="UP001177021"/>
    </source>
</evidence>
<sequence length="909" mass="102620">MQHSQSANDQTPNCPTLIAECFHFMELRPRNYITENQSHALPRLRADALPLSPPPQPLAQAVHKGAELCFLSISNHVNSFDVPTCYVMQSGVSDVSLPPVIADLIEDYGDIFRDPEHLPPPRPGFDHKIPLKEGAEPFNLRPYRFSVIQKDIIDKLVNDMLAQGIVQHSNSPFASPTILVRKKDGSWRLANHLFLNKSKCSFALPKVEYLGHFITKEGVSTDPAKIQAVSSWPIPQNVKQLRGFLGLAGYYRRFVQGFGKLAKPLTDLLKKEGFVWTDNATQAFMQLKQALITAPVLSLPNFSKQFVVETDASGKGIGAVLMQEQHPVAYISKSLGPKQQAMSVYERELLAIVYAVQKWGSYLSHAPFVIRTDQKSIKHMLDQKLNTPFQQVWVAKLLGFDFEIHYKEGSSNLAADALSRKTGAELLPLFLDNAAPDLLTSITASWQQDPHFKAIILDLQSNPQSHPKFSWTRGELRRRGKLVIGSDPAVKESILHWLHDSALGGHSGRDVTATRIKSLFYWKGMTKDILHYVKNCGVCQRNKPDLAAYPGLLQPLPIPTQIWTAISMDFIEGLPTSVGKQVIFVVVDRLSKYAHFMALSHPYTALDVAQLFLDNVFKLHGMPETITSDRDPIFLSTFWHEFFKLQGVALHKSTAYHPQSDGQTEIVNKCLETYLRCMCSSRPTNWFKWLSLAEWWYNTNYHSSIHTTPFEVVYGQPPPIHLPYLPGSSPSFSVDRSLIARDEAIKLLKFHLLRAQNRMSQQANKHRSDRVFSIGDYVYLKLQPYRQLSMKKHGYNKLLPKFYGPFKVLDRIGGAAYQLELPPSAAIHNVFHVSQLKLCPNPQAQPIQHLPSATAGVPKVPVAILDRKMVKRGNIAATKVLVQWQDSPPNLATWEFYSELLKKYPDFHP</sequence>
<reference evidence="1" key="1">
    <citation type="submission" date="2023-10" db="EMBL/GenBank/DDBJ databases">
        <authorList>
            <person name="Rodriguez Cubillos JULIANA M."/>
            <person name="De Vega J."/>
        </authorList>
    </citation>
    <scope>NUCLEOTIDE SEQUENCE</scope>
</reference>
<proteinExistence type="predicted"/>
<evidence type="ECO:0000313" key="1">
    <source>
        <dbReference type="EMBL" id="CAJ2672860.1"/>
    </source>
</evidence>
<dbReference type="EMBL" id="CASHSV030000716">
    <property type="protein sequence ID" value="CAJ2672860.1"/>
    <property type="molecule type" value="Genomic_DNA"/>
</dbReference>
<name>A0ACB0LWI9_TRIPR</name>
<comment type="caution">
    <text evidence="1">The sequence shown here is derived from an EMBL/GenBank/DDBJ whole genome shotgun (WGS) entry which is preliminary data.</text>
</comment>
<dbReference type="Proteomes" id="UP001177021">
    <property type="component" value="Unassembled WGS sequence"/>
</dbReference>
<protein>
    <submittedName>
        <fullName evidence="1">Uncharacterized protein</fullName>
    </submittedName>
</protein>